<comment type="similarity">
    <text evidence="1">Belongs to the avfA family.</text>
</comment>
<evidence type="ECO:0000313" key="2">
    <source>
        <dbReference type="EMBL" id="KAJ5733764.1"/>
    </source>
</evidence>
<proteinExistence type="inferred from homology"/>
<dbReference type="GO" id="GO:0016646">
    <property type="term" value="F:oxidoreductase activity, acting on the CH-NH group of donors, NAD or NADP as acceptor"/>
    <property type="evidence" value="ECO:0007669"/>
    <property type="project" value="TreeGrafter"/>
</dbReference>
<protein>
    <recommendedName>
        <fullName evidence="4">NAD(P)-binding domain-containing protein</fullName>
    </recommendedName>
</protein>
<dbReference type="Gene3D" id="3.40.50.720">
    <property type="entry name" value="NAD(P)-binding Rossmann-like Domain"/>
    <property type="match status" value="1"/>
</dbReference>
<evidence type="ECO:0000256" key="1">
    <source>
        <dbReference type="ARBA" id="ARBA00038376"/>
    </source>
</evidence>
<comment type="caution">
    <text evidence="2">The sequence shown here is derived from an EMBL/GenBank/DDBJ whole genome shotgun (WGS) entry which is preliminary data.</text>
</comment>
<dbReference type="AlphaFoldDB" id="A0AAD6MYT1"/>
<dbReference type="EMBL" id="JAQJAN010000003">
    <property type="protein sequence ID" value="KAJ5733764.1"/>
    <property type="molecule type" value="Genomic_DNA"/>
</dbReference>
<dbReference type="SUPFAM" id="SSF51735">
    <property type="entry name" value="NAD(P)-binding Rossmann-fold domains"/>
    <property type="match status" value="1"/>
</dbReference>
<dbReference type="PANTHER" id="PTHR43355:SF2">
    <property type="entry name" value="FLAVIN REDUCTASE (NADPH)"/>
    <property type="match status" value="1"/>
</dbReference>
<dbReference type="PANTHER" id="PTHR43355">
    <property type="entry name" value="FLAVIN REDUCTASE (NADPH)"/>
    <property type="match status" value="1"/>
</dbReference>
<dbReference type="InterPro" id="IPR051606">
    <property type="entry name" value="Polyketide_Oxido-like"/>
</dbReference>
<sequence>MNESNTLSTLAFFGATGGCTIHRFAPALNAGYNCTALVRSPQKLQDMLRQQHGVSESTLQNHLTIVQGDVTDVTVVRQALYGPHTQPVDLIISGIGGKCRSAILSDRN</sequence>
<name>A0AAD6MYT1_9EURO</name>
<accession>A0AAD6MYT1</accession>
<evidence type="ECO:0000313" key="3">
    <source>
        <dbReference type="Proteomes" id="UP001215712"/>
    </source>
</evidence>
<reference evidence="2" key="2">
    <citation type="submission" date="2023-01" db="EMBL/GenBank/DDBJ databases">
        <authorList>
            <person name="Petersen C."/>
        </authorList>
    </citation>
    <scope>NUCLEOTIDE SEQUENCE</scope>
    <source>
        <strain evidence="2">IBT 17514</strain>
    </source>
</reference>
<gene>
    <name evidence="2" type="ORF">N7493_002550</name>
</gene>
<evidence type="ECO:0008006" key="4">
    <source>
        <dbReference type="Google" id="ProtNLM"/>
    </source>
</evidence>
<dbReference type="Proteomes" id="UP001215712">
    <property type="component" value="Unassembled WGS sequence"/>
</dbReference>
<keyword evidence="3" id="KW-1185">Reference proteome</keyword>
<dbReference type="InterPro" id="IPR036291">
    <property type="entry name" value="NAD(P)-bd_dom_sf"/>
</dbReference>
<organism evidence="2 3">
    <name type="scientific">Penicillium malachiteum</name>
    <dbReference type="NCBI Taxonomy" id="1324776"/>
    <lineage>
        <taxon>Eukaryota</taxon>
        <taxon>Fungi</taxon>
        <taxon>Dikarya</taxon>
        <taxon>Ascomycota</taxon>
        <taxon>Pezizomycotina</taxon>
        <taxon>Eurotiomycetes</taxon>
        <taxon>Eurotiomycetidae</taxon>
        <taxon>Eurotiales</taxon>
        <taxon>Aspergillaceae</taxon>
        <taxon>Penicillium</taxon>
    </lineage>
</organism>
<reference evidence="2" key="1">
    <citation type="journal article" date="2023" name="IMA Fungus">
        <title>Comparative genomic study of the Penicillium genus elucidates a diverse pangenome and 15 lateral gene transfer events.</title>
        <authorList>
            <person name="Petersen C."/>
            <person name="Sorensen T."/>
            <person name="Nielsen M.R."/>
            <person name="Sondergaard T.E."/>
            <person name="Sorensen J.L."/>
            <person name="Fitzpatrick D.A."/>
            <person name="Frisvad J.C."/>
            <person name="Nielsen K.L."/>
        </authorList>
    </citation>
    <scope>NUCLEOTIDE SEQUENCE</scope>
    <source>
        <strain evidence="2">IBT 17514</strain>
    </source>
</reference>